<feature type="compositionally biased region" description="Basic and acidic residues" evidence="1">
    <location>
        <begin position="552"/>
        <end position="641"/>
    </location>
</feature>
<feature type="region of interest" description="Disordered" evidence="1">
    <location>
        <begin position="329"/>
        <end position="389"/>
    </location>
</feature>
<feature type="compositionally biased region" description="Polar residues" evidence="1">
    <location>
        <begin position="670"/>
        <end position="714"/>
    </location>
</feature>
<protein>
    <submittedName>
        <fullName evidence="2">Uncharacterized protein</fullName>
    </submittedName>
</protein>
<feature type="compositionally biased region" description="Basic and acidic residues" evidence="1">
    <location>
        <begin position="532"/>
        <end position="545"/>
    </location>
</feature>
<feature type="compositionally biased region" description="Basic and acidic residues" evidence="1">
    <location>
        <begin position="455"/>
        <end position="472"/>
    </location>
</feature>
<feature type="compositionally biased region" description="Low complexity" evidence="1">
    <location>
        <begin position="513"/>
        <end position="530"/>
    </location>
</feature>
<dbReference type="EMBL" id="BSUK01000001">
    <property type="protein sequence ID" value="GMA26433.1"/>
    <property type="molecule type" value="Genomic_DNA"/>
</dbReference>
<feature type="region of interest" description="Disordered" evidence="1">
    <location>
        <begin position="1"/>
        <end position="38"/>
    </location>
</feature>
<dbReference type="Proteomes" id="UP001157091">
    <property type="component" value="Unassembled WGS sequence"/>
</dbReference>
<feature type="compositionally biased region" description="Basic residues" evidence="1">
    <location>
        <begin position="489"/>
        <end position="502"/>
    </location>
</feature>
<sequence length="714" mass="78123">MHEPRVVDGRDHQQVGRRVETGGAREVGRRAGPVDRRRVLALDRASREVTQPVRTEGDGPAVVVAAHDHPDPRVRREPRHQVGPALDEAREPQRLVGAGDPHAGEVPGRRDDELVLGGGTGLLVAPRRTVARGAPALGPDGVAAPGRAGQRAQRLGDLVPLLAALTARLGRRDVAPQAPALVVGSAARFGCRARQPAHERLEGQPVRLREGLAERLAVVGEHDDVVGPRGLPAELLEQPDDAVEALERAQRLGPQRARVVGDLVVVDEVHEDHGRPLHHLLGDERRVEVAQQHVGDRAQGRVGAQARDARLDAPRRLLPALVQLLDELADREQQGPYEHEGTRAELDEGRARPEPPPRAADDEQARRRAAAEHRGDRRAAPGEQPGARLHETLLEERGVARVVGHEEPAQLAVPPAERGDAVRGAVQQPGLGGGRRRRHLRPPRLEPVRAGAQPPRERRREPGLDGVLERPLGEPVELDDQHAPLATGHGRRPPARALRRTRAASGPAAGPTAQVAQDVVVVPQAQQPAAHGHHDGGDHEHRDDVGAVAQVHARDVHEGRPRDQDLRREPEQERRERPEPGREHPQRRAHDRVADGHGERDDEHGPRRGDRHARHDQERDREPRGRRDERPHRLAQVRDARGTVLRGSRRLGGHQRAGGAGRRRSEPQRRSSGTSIASHRACQTTRGSTPSSRAWTAVRESSSVRTWTPASVRP</sequence>
<feature type="compositionally biased region" description="Basic and acidic residues" evidence="1">
    <location>
        <begin position="1"/>
        <end position="20"/>
    </location>
</feature>
<reference evidence="3" key="1">
    <citation type="journal article" date="2019" name="Int. J. Syst. Evol. Microbiol.">
        <title>The Global Catalogue of Microorganisms (GCM) 10K type strain sequencing project: providing services to taxonomists for standard genome sequencing and annotation.</title>
        <authorList>
            <consortium name="The Broad Institute Genomics Platform"/>
            <consortium name="The Broad Institute Genome Sequencing Center for Infectious Disease"/>
            <person name="Wu L."/>
            <person name="Ma J."/>
        </authorList>
    </citation>
    <scope>NUCLEOTIDE SEQUENCE [LARGE SCALE GENOMIC DNA]</scope>
    <source>
        <strain evidence="3">NBRC 106348</strain>
    </source>
</reference>
<gene>
    <name evidence="2" type="ORF">GCM10025864_41920</name>
</gene>
<evidence type="ECO:0000313" key="2">
    <source>
        <dbReference type="EMBL" id="GMA26433.1"/>
    </source>
</evidence>
<evidence type="ECO:0000313" key="3">
    <source>
        <dbReference type="Proteomes" id="UP001157091"/>
    </source>
</evidence>
<comment type="caution">
    <text evidence="2">The sequence shown here is derived from an EMBL/GenBank/DDBJ whole genome shotgun (WGS) entry which is preliminary data.</text>
</comment>
<organism evidence="2 3">
    <name type="scientific">Luteimicrobium album</name>
    <dbReference type="NCBI Taxonomy" id="1054550"/>
    <lineage>
        <taxon>Bacteria</taxon>
        <taxon>Bacillati</taxon>
        <taxon>Actinomycetota</taxon>
        <taxon>Actinomycetes</taxon>
        <taxon>Micrococcales</taxon>
        <taxon>Luteimicrobium</taxon>
    </lineage>
</organism>
<proteinExistence type="predicted"/>
<feature type="region of interest" description="Disordered" evidence="1">
    <location>
        <begin position="406"/>
        <end position="714"/>
    </location>
</feature>
<accession>A0ABQ6I8E4</accession>
<evidence type="ECO:0000256" key="1">
    <source>
        <dbReference type="SAM" id="MobiDB-lite"/>
    </source>
</evidence>
<name>A0ABQ6I8E4_9MICO</name>
<keyword evidence="3" id="KW-1185">Reference proteome</keyword>
<feature type="compositionally biased region" description="Basic and acidic residues" evidence="1">
    <location>
        <begin position="26"/>
        <end position="38"/>
    </location>
</feature>
<feature type="compositionally biased region" description="Basic and acidic residues" evidence="1">
    <location>
        <begin position="329"/>
        <end position="380"/>
    </location>
</feature>